<dbReference type="InterPro" id="IPR013103">
    <property type="entry name" value="RVT_2"/>
</dbReference>
<gene>
    <name evidence="2" type="ORF">Din_005039</name>
    <name evidence="3" type="ORF">Din_005040</name>
</gene>
<reference evidence="2" key="1">
    <citation type="submission" date="2019-08" db="EMBL/GenBank/DDBJ databases">
        <title>Reference gene set and small RNA set construction with multiple tissues from Davidia involucrata Baill.</title>
        <authorList>
            <person name="Yang H."/>
            <person name="Zhou C."/>
            <person name="Li G."/>
            <person name="Wang J."/>
            <person name="Gao P."/>
            <person name="Wang M."/>
            <person name="Wang R."/>
            <person name="Zhao Y."/>
        </authorList>
    </citation>
    <scope>NUCLEOTIDE SEQUENCE</scope>
    <source>
        <tissue evidence="2">Mixed with DoveR01_LX</tissue>
    </source>
</reference>
<organism evidence="2">
    <name type="scientific">Davidia involucrata</name>
    <name type="common">Dove tree</name>
    <dbReference type="NCBI Taxonomy" id="16924"/>
    <lineage>
        <taxon>Eukaryota</taxon>
        <taxon>Viridiplantae</taxon>
        <taxon>Streptophyta</taxon>
        <taxon>Embryophyta</taxon>
        <taxon>Tracheophyta</taxon>
        <taxon>Spermatophyta</taxon>
        <taxon>Magnoliopsida</taxon>
        <taxon>eudicotyledons</taxon>
        <taxon>Gunneridae</taxon>
        <taxon>Pentapetalae</taxon>
        <taxon>asterids</taxon>
        <taxon>Cornales</taxon>
        <taxon>Nyssaceae</taxon>
        <taxon>Davidia</taxon>
    </lineage>
</organism>
<proteinExistence type="predicted"/>
<name>A0A5B6YVD8_DAVIN</name>
<sequence length="333" mass="37383">MDPVPSRYPQRLRKCLDRFGLSNSCYSANYCSFLASIHSLSEPTSYKEAIIDPLWQQVMDEELSALHKTSMWELVPSGKRAVGCKWVYKIKTRSNSSMERYKARLVAKGFAQKYGIDYEETFAPVAKMTTVCTVIAVATVRQWGLSQMDVKNVFLNGDLVEEVFMVPPPGLPHNPDEVCKLQKALYGLKQSLRAWFAKFSAIIYDLGICASDHDSTIFLCSTSAGCIVLLLYVDDMILTDDDTAGTVLLKSQLQDHFEMKDLGPLRYFLGIEVASYPKGYLLSQSKYASDVIQRARLTDTRTVETPLELNVRYSSSDGVLLAEPTYIELLLGV</sequence>
<dbReference type="EMBL" id="GHES01005039">
    <property type="protein sequence ID" value="MPA35598.1"/>
    <property type="molecule type" value="Transcribed_RNA"/>
</dbReference>
<dbReference type="AlphaFoldDB" id="A0A5B6YVD8"/>
<accession>A0A5B6YVD8</accession>
<evidence type="ECO:0000313" key="3">
    <source>
        <dbReference type="EMBL" id="MPA35599.1"/>
    </source>
</evidence>
<dbReference type="Pfam" id="PF07727">
    <property type="entry name" value="RVT_2"/>
    <property type="match status" value="1"/>
</dbReference>
<keyword evidence="3" id="KW-0548">Nucleotidyltransferase</keyword>
<dbReference type="PANTHER" id="PTHR43383">
    <property type="entry name" value="NODULIN 6"/>
    <property type="match status" value="1"/>
</dbReference>
<feature type="domain" description="Reverse transcriptase Ty1/copia-type" evidence="1">
    <location>
        <begin position="72"/>
        <end position="308"/>
    </location>
</feature>
<dbReference type="EC" id="2.4.1.-" evidence="2"/>
<dbReference type="GO" id="GO:0051748">
    <property type="term" value="F:UTP-monosaccharide-1-phosphate uridylyltransferase activity"/>
    <property type="evidence" value="ECO:0007669"/>
    <property type="project" value="UniProtKB-EC"/>
</dbReference>
<evidence type="ECO:0000259" key="1">
    <source>
        <dbReference type="Pfam" id="PF07727"/>
    </source>
</evidence>
<keyword evidence="2" id="KW-0328">Glycosyltransferase</keyword>
<keyword evidence="2" id="KW-0808">Transferase</keyword>
<evidence type="ECO:0000313" key="2">
    <source>
        <dbReference type="EMBL" id="MPA35598.1"/>
    </source>
</evidence>
<protein>
    <submittedName>
        <fullName evidence="2">Putative gag-pol polyprotein</fullName>
        <ecNumber evidence="2">2.4.1.-</ecNumber>
        <ecNumber evidence="3">2.7.7.64</ecNumber>
    </submittedName>
</protein>
<dbReference type="PANTHER" id="PTHR43383:SF2">
    <property type="entry name" value="AMIDOHYDROLASE 2 FAMILY PROTEIN"/>
    <property type="match status" value="1"/>
</dbReference>
<dbReference type="EMBL" id="GHES01005040">
    <property type="protein sequence ID" value="MPA35599.1"/>
    <property type="molecule type" value="Transcribed_RNA"/>
</dbReference>
<dbReference type="InterPro" id="IPR043502">
    <property type="entry name" value="DNA/RNA_pol_sf"/>
</dbReference>
<dbReference type="GO" id="GO:0016757">
    <property type="term" value="F:glycosyltransferase activity"/>
    <property type="evidence" value="ECO:0007669"/>
    <property type="project" value="UniProtKB-KW"/>
</dbReference>
<dbReference type="SUPFAM" id="SSF56672">
    <property type="entry name" value="DNA/RNA polymerases"/>
    <property type="match status" value="1"/>
</dbReference>
<dbReference type="EC" id="2.7.7.64" evidence="3"/>